<dbReference type="SUPFAM" id="SSF46689">
    <property type="entry name" value="Homeodomain-like"/>
    <property type="match status" value="1"/>
</dbReference>
<feature type="domain" description="HTH araC/xylS-type" evidence="4">
    <location>
        <begin position="210"/>
        <end position="309"/>
    </location>
</feature>
<gene>
    <name evidence="5" type="ORF">ABT211_28660</name>
</gene>
<dbReference type="PANTHER" id="PTHR46796:SF6">
    <property type="entry name" value="ARAC SUBFAMILY"/>
    <property type="match status" value="1"/>
</dbReference>
<dbReference type="InterPro" id="IPR050204">
    <property type="entry name" value="AraC_XylS_family_regulators"/>
</dbReference>
<keyword evidence="6" id="KW-1185">Reference proteome</keyword>
<dbReference type="InterPro" id="IPR035418">
    <property type="entry name" value="AraC-bd_2"/>
</dbReference>
<evidence type="ECO:0000313" key="6">
    <source>
        <dbReference type="Proteomes" id="UP001490365"/>
    </source>
</evidence>
<dbReference type="SMART" id="SM00342">
    <property type="entry name" value="HTH_ARAC"/>
    <property type="match status" value="1"/>
</dbReference>
<dbReference type="InterPro" id="IPR009057">
    <property type="entry name" value="Homeodomain-like_sf"/>
</dbReference>
<keyword evidence="1" id="KW-0805">Transcription regulation</keyword>
<keyword evidence="2" id="KW-0238">DNA-binding</keyword>
<reference evidence="5 6" key="1">
    <citation type="submission" date="2024-06" db="EMBL/GenBank/DDBJ databases">
        <title>The Natural Products Discovery Center: Release of the First 8490 Sequenced Strains for Exploring Actinobacteria Biosynthetic Diversity.</title>
        <authorList>
            <person name="Kalkreuter E."/>
            <person name="Kautsar S.A."/>
            <person name="Yang D."/>
            <person name="Bader C.D."/>
            <person name="Teijaro C.N."/>
            <person name="Fluegel L."/>
            <person name="Davis C.M."/>
            <person name="Simpson J.R."/>
            <person name="Lauterbach L."/>
            <person name="Steele A.D."/>
            <person name="Gui C."/>
            <person name="Meng S."/>
            <person name="Li G."/>
            <person name="Viehrig K."/>
            <person name="Ye F."/>
            <person name="Su P."/>
            <person name="Kiefer A.F."/>
            <person name="Nichols A."/>
            <person name="Cepeda A.J."/>
            <person name="Yan W."/>
            <person name="Fan B."/>
            <person name="Jiang Y."/>
            <person name="Adhikari A."/>
            <person name="Zheng C.-J."/>
            <person name="Schuster L."/>
            <person name="Cowan T.M."/>
            <person name="Smanski M.J."/>
            <person name="Chevrette M.G."/>
            <person name="De Carvalho L.P.S."/>
            <person name="Shen B."/>
        </authorList>
    </citation>
    <scope>NUCLEOTIDE SEQUENCE [LARGE SCALE GENOMIC DNA]</scope>
    <source>
        <strain evidence="5 6">NPDC001694</strain>
    </source>
</reference>
<dbReference type="EMBL" id="JBEOZM010000015">
    <property type="protein sequence ID" value="MER6271235.1"/>
    <property type="molecule type" value="Genomic_DNA"/>
</dbReference>
<dbReference type="Pfam" id="PF12833">
    <property type="entry name" value="HTH_18"/>
    <property type="match status" value="1"/>
</dbReference>
<protein>
    <submittedName>
        <fullName evidence="5">AraC family transcriptional regulator</fullName>
    </submittedName>
</protein>
<sequence>MTTGMVSGPVRFSTAGLPEAQRVALWEDHNATALIGLRCRSLDDEVLEATEINLQLARVHVARVTGNPHVVERTRAVVRQLPSEAIACYLTLVGEAFFYHDGGVQVVRPGQLIVCDADRPFMRGFSQGLEELAVKVPRQLWREITGPEPVARPRVIDFGTGDLQARTLARLAGRAVHPETSRPVDEDTLLDLLAGVVTGRPAALSAVHLAMAKAYAEDHLSDSGLNAVRIAKGIGISERHLSRVFAAGGTTVPQYLLARRLEGARALLAGGGNPTVAEVAARCGFGSAARFSHRFKERYGVRATDVLREARAADADG</sequence>
<comment type="caution">
    <text evidence="5">The sequence shown here is derived from an EMBL/GenBank/DDBJ whole genome shotgun (WGS) entry which is preliminary data.</text>
</comment>
<name>A0ABV1TMP1_9ACTN</name>
<dbReference type="PROSITE" id="PS01124">
    <property type="entry name" value="HTH_ARAC_FAMILY_2"/>
    <property type="match status" value="1"/>
</dbReference>
<dbReference type="Gene3D" id="1.10.10.60">
    <property type="entry name" value="Homeodomain-like"/>
    <property type="match status" value="1"/>
</dbReference>
<dbReference type="RefSeq" id="WP_351959644.1">
    <property type="nucleotide sequence ID" value="NZ_JBEOZM010000015.1"/>
</dbReference>
<dbReference type="Proteomes" id="UP001490365">
    <property type="component" value="Unassembled WGS sequence"/>
</dbReference>
<evidence type="ECO:0000256" key="3">
    <source>
        <dbReference type="ARBA" id="ARBA00023163"/>
    </source>
</evidence>
<dbReference type="PANTHER" id="PTHR46796">
    <property type="entry name" value="HTH-TYPE TRANSCRIPTIONAL ACTIVATOR RHAS-RELATED"/>
    <property type="match status" value="1"/>
</dbReference>
<evidence type="ECO:0000256" key="2">
    <source>
        <dbReference type="ARBA" id="ARBA00023125"/>
    </source>
</evidence>
<dbReference type="InterPro" id="IPR018060">
    <property type="entry name" value="HTH_AraC"/>
</dbReference>
<accession>A0ABV1TMP1</accession>
<keyword evidence="3" id="KW-0804">Transcription</keyword>
<organism evidence="5 6">
    <name type="scientific">Streptomyces sp. 900105755</name>
    <dbReference type="NCBI Taxonomy" id="3154389"/>
    <lineage>
        <taxon>Bacteria</taxon>
        <taxon>Bacillati</taxon>
        <taxon>Actinomycetota</taxon>
        <taxon>Actinomycetes</taxon>
        <taxon>Kitasatosporales</taxon>
        <taxon>Streptomycetaceae</taxon>
        <taxon>Streptomyces</taxon>
    </lineage>
</organism>
<evidence type="ECO:0000259" key="4">
    <source>
        <dbReference type="PROSITE" id="PS01124"/>
    </source>
</evidence>
<proteinExistence type="predicted"/>
<evidence type="ECO:0000313" key="5">
    <source>
        <dbReference type="EMBL" id="MER6271235.1"/>
    </source>
</evidence>
<dbReference type="Pfam" id="PF14525">
    <property type="entry name" value="AraC_binding_2"/>
    <property type="match status" value="1"/>
</dbReference>
<evidence type="ECO:0000256" key="1">
    <source>
        <dbReference type="ARBA" id="ARBA00023015"/>
    </source>
</evidence>